<keyword evidence="4" id="KW-1185">Reference proteome</keyword>
<dbReference type="Pfam" id="PF08327">
    <property type="entry name" value="AHSA1"/>
    <property type="match status" value="1"/>
</dbReference>
<evidence type="ECO:0000313" key="4">
    <source>
        <dbReference type="Proteomes" id="UP000015001"/>
    </source>
</evidence>
<gene>
    <name evidence="3" type="ORF">STAFG_8150</name>
</gene>
<dbReference type="PATRIC" id="fig|1283301.3.peg.8088"/>
<dbReference type="EMBL" id="AOPY01001680">
    <property type="protein sequence ID" value="EPJ34802.1"/>
    <property type="molecule type" value="Genomic_DNA"/>
</dbReference>
<dbReference type="AlphaFoldDB" id="S4MN22"/>
<dbReference type="CDD" id="cd07814">
    <property type="entry name" value="SRPBCC_CalC_Aha1-like"/>
    <property type="match status" value="1"/>
</dbReference>
<dbReference type="HOGENOM" id="CLU_137245_0_0_11"/>
<proteinExistence type="inferred from homology"/>
<protein>
    <recommendedName>
        <fullName evidence="2">Activator of Hsp90 ATPase homologue 1/2-like C-terminal domain-containing protein</fullName>
    </recommendedName>
</protein>
<comment type="similarity">
    <text evidence="1">Belongs to the AHA1 family.</text>
</comment>
<evidence type="ECO:0000259" key="2">
    <source>
        <dbReference type="Pfam" id="PF08327"/>
    </source>
</evidence>
<feature type="domain" description="Activator of Hsp90 ATPase homologue 1/2-like C-terminal" evidence="2">
    <location>
        <begin position="14"/>
        <end position="132"/>
    </location>
</feature>
<dbReference type="InterPro" id="IPR023393">
    <property type="entry name" value="START-like_dom_sf"/>
</dbReference>
<accession>S4MN22</accession>
<comment type="caution">
    <text evidence="3">The sequence shown here is derived from an EMBL/GenBank/DDBJ whole genome shotgun (WGS) entry which is preliminary data.</text>
</comment>
<dbReference type="Gene3D" id="3.30.530.20">
    <property type="match status" value="1"/>
</dbReference>
<dbReference type="Proteomes" id="UP000015001">
    <property type="component" value="Unassembled WGS sequence"/>
</dbReference>
<name>S4MN22_9ACTN</name>
<evidence type="ECO:0000256" key="1">
    <source>
        <dbReference type="ARBA" id="ARBA00006817"/>
    </source>
</evidence>
<dbReference type="SUPFAM" id="SSF55961">
    <property type="entry name" value="Bet v1-like"/>
    <property type="match status" value="1"/>
</dbReference>
<sequence length="149" mass="16948">MKMPDILHRVGAVAPLDDVYRAIATPEGIAGWWTTDTTGKSEAGGRLAFRFGDVGGFDMEILELDPAGRVRWRVTDGPAEWIGTEIDWSLSRRDEYTIVLFKHEGWREPVEFMHHCSTKWATFLMSLKDFVETGQGRPAPDDVRISDWH</sequence>
<dbReference type="InterPro" id="IPR013538">
    <property type="entry name" value="ASHA1/2-like_C"/>
</dbReference>
<reference evidence="3 4" key="1">
    <citation type="submission" date="2013-02" db="EMBL/GenBank/DDBJ databases">
        <title>Draft Genome Sequence of Streptomyces afghaniensis, Which Produces Compounds of the Julimycin B-Complex.</title>
        <authorList>
            <person name="Gruening B.A."/>
            <person name="Praeg A."/>
            <person name="Erxleben A."/>
            <person name="Guenther S."/>
            <person name="Fiedler H.-P."/>
            <person name="Goodfellow M."/>
            <person name="Mueller M."/>
        </authorList>
    </citation>
    <scope>NUCLEOTIDE SEQUENCE [LARGE SCALE GENOMIC DNA]</scope>
    <source>
        <strain evidence="3 4">772</strain>
    </source>
</reference>
<organism evidence="3 4">
    <name type="scientific">Streptomyces afghaniensis 772</name>
    <dbReference type="NCBI Taxonomy" id="1283301"/>
    <lineage>
        <taxon>Bacteria</taxon>
        <taxon>Bacillati</taxon>
        <taxon>Actinomycetota</taxon>
        <taxon>Actinomycetes</taxon>
        <taxon>Kitasatosporales</taxon>
        <taxon>Streptomycetaceae</taxon>
        <taxon>Streptomyces</taxon>
    </lineage>
</organism>
<evidence type="ECO:0000313" key="3">
    <source>
        <dbReference type="EMBL" id="EPJ34802.1"/>
    </source>
</evidence>